<reference evidence="2 3" key="1">
    <citation type="journal article" date="2020" name="Cell">
        <title>Large-Scale Comparative Analyses of Tick Genomes Elucidate Their Genetic Diversity and Vector Capacities.</title>
        <authorList>
            <consortium name="Tick Genome and Microbiome Consortium (TIGMIC)"/>
            <person name="Jia N."/>
            <person name="Wang J."/>
            <person name="Shi W."/>
            <person name="Du L."/>
            <person name="Sun Y."/>
            <person name="Zhan W."/>
            <person name="Jiang J.F."/>
            <person name="Wang Q."/>
            <person name="Zhang B."/>
            <person name="Ji P."/>
            <person name="Bell-Sakyi L."/>
            <person name="Cui X.M."/>
            <person name="Yuan T.T."/>
            <person name="Jiang B.G."/>
            <person name="Yang W.F."/>
            <person name="Lam T.T."/>
            <person name="Chang Q.C."/>
            <person name="Ding S.J."/>
            <person name="Wang X.J."/>
            <person name="Zhu J.G."/>
            <person name="Ruan X.D."/>
            <person name="Zhao L."/>
            <person name="Wei J.T."/>
            <person name="Ye R.Z."/>
            <person name="Que T.C."/>
            <person name="Du C.H."/>
            <person name="Zhou Y.H."/>
            <person name="Cheng J.X."/>
            <person name="Dai P.F."/>
            <person name="Guo W.B."/>
            <person name="Han X.H."/>
            <person name="Huang E.J."/>
            <person name="Li L.F."/>
            <person name="Wei W."/>
            <person name="Gao Y.C."/>
            <person name="Liu J.Z."/>
            <person name="Shao H.Z."/>
            <person name="Wang X."/>
            <person name="Wang C.C."/>
            <person name="Yang T.C."/>
            <person name="Huo Q.B."/>
            <person name="Li W."/>
            <person name="Chen H.Y."/>
            <person name="Chen S.E."/>
            <person name="Zhou L.G."/>
            <person name="Ni X.B."/>
            <person name="Tian J.H."/>
            <person name="Sheng Y."/>
            <person name="Liu T."/>
            <person name="Pan Y.S."/>
            <person name="Xia L.Y."/>
            <person name="Li J."/>
            <person name="Zhao F."/>
            <person name="Cao W.C."/>
        </authorList>
    </citation>
    <scope>NUCLEOTIDE SEQUENCE [LARGE SCALE GENOMIC DNA]</scope>
    <source>
        <strain evidence="2">HaeL-2018</strain>
    </source>
</reference>
<evidence type="ECO:0000256" key="1">
    <source>
        <dbReference type="SAM" id="MobiDB-lite"/>
    </source>
</evidence>
<feature type="compositionally biased region" description="Polar residues" evidence="1">
    <location>
        <begin position="242"/>
        <end position="259"/>
    </location>
</feature>
<feature type="region of interest" description="Disordered" evidence="1">
    <location>
        <begin position="86"/>
        <end position="161"/>
    </location>
</feature>
<feature type="region of interest" description="Disordered" evidence="1">
    <location>
        <begin position="1"/>
        <end position="51"/>
    </location>
</feature>
<dbReference type="AlphaFoldDB" id="A0A9J6G2D3"/>
<feature type="region of interest" description="Disordered" evidence="1">
    <location>
        <begin position="176"/>
        <end position="195"/>
    </location>
</feature>
<sequence>MASPSSTDINHDLPTAVNAQIPDGAAEAMDLSMPAPGTDSTTSQAPPHRDTFRLHGRGVVAVEGEDLSPLDTDGWKISGKQVSQHLLTPPASGFSEPRQSNRPDRNPNFAQRRMAPGTRRSRSRMRQTARERSASTSGKGGEARRSASRQRAGGITGATGGTVSWADAVRPISLSRRPLSKHETPRQLSSNAETTQLRHENAQLRRHIAEQDAKIAAQNATINAINAKLEQLLALHQPGESPAQTTTSVHSAQSSTVSTPPEMDTDTMELAEARPMVDRGSRVGSGVEPGPKRRALENSKERRILTRLDHQRDRQDRVETEIKSIYTRLGTLESNGQQLEQAPGVDRARNRNITADRAARELTSRAALQARSPPMPLNPGRRSHEDAPYLLPTPLEDYGTILRWYRDTRRRFPAPHPNLTRSEGTLYRQIQTDSVLTPVLGRHIAPAIYETSACTVCCATRGTLAHILQCTPQDPAPSSIRQLPVTVRRAITSSDYNTQKLVVQCVREALERQRVGGASPLGPSAGRLT</sequence>
<accession>A0A9J6G2D3</accession>
<proteinExistence type="predicted"/>
<organism evidence="2 3">
    <name type="scientific">Haemaphysalis longicornis</name>
    <name type="common">Bush tick</name>
    <dbReference type="NCBI Taxonomy" id="44386"/>
    <lineage>
        <taxon>Eukaryota</taxon>
        <taxon>Metazoa</taxon>
        <taxon>Ecdysozoa</taxon>
        <taxon>Arthropoda</taxon>
        <taxon>Chelicerata</taxon>
        <taxon>Arachnida</taxon>
        <taxon>Acari</taxon>
        <taxon>Parasitiformes</taxon>
        <taxon>Ixodida</taxon>
        <taxon>Ixodoidea</taxon>
        <taxon>Ixodidae</taxon>
        <taxon>Haemaphysalinae</taxon>
        <taxon>Haemaphysalis</taxon>
    </lineage>
</organism>
<dbReference type="EMBL" id="JABSTR010000004">
    <property type="protein sequence ID" value="KAH9369127.1"/>
    <property type="molecule type" value="Genomic_DNA"/>
</dbReference>
<gene>
    <name evidence="2" type="ORF">HPB48_012770</name>
</gene>
<comment type="caution">
    <text evidence="2">The sequence shown here is derived from an EMBL/GenBank/DDBJ whole genome shotgun (WGS) entry which is preliminary data.</text>
</comment>
<dbReference type="Proteomes" id="UP000821853">
    <property type="component" value="Chromosome 2"/>
</dbReference>
<protein>
    <submittedName>
        <fullName evidence="2">Uncharacterized protein</fullName>
    </submittedName>
</protein>
<keyword evidence="3" id="KW-1185">Reference proteome</keyword>
<evidence type="ECO:0000313" key="3">
    <source>
        <dbReference type="Proteomes" id="UP000821853"/>
    </source>
</evidence>
<feature type="region of interest" description="Disordered" evidence="1">
    <location>
        <begin position="239"/>
        <end position="264"/>
    </location>
</feature>
<name>A0A9J6G2D3_HAELO</name>
<evidence type="ECO:0000313" key="2">
    <source>
        <dbReference type="EMBL" id="KAH9369127.1"/>
    </source>
</evidence>
<feature type="compositionally biased region" description="Polar residues" evidence="1">
    <location>
        <begin position="186"/>
        <end position="195"/>
    </location>
</feature>
<dbReference type="VEuPathDB" id="VectorBase:HLOH_042245"/>